<organism evidence="1 2">
    <name type="scientific">Portunus trituberculatus</name>
    <name type="common">Swimming crab</name>
    <name type="synonym">Neptunus trituberculatus</name>
    <dbReference type="NCBI Taxonomy" id="210409"/>
    <lineage>
        <taxon>Eukaryota</taxon>
        <taxon>Metazoa</taxon>
        <taxon>Ecdysozoa</taxon>
        <taxon>Arthropoda</taxon>
        <taxon>Crustacea</taxon>
        <taxon>Multicrustacea</taxon>
        <taxon>Malacostraca</taxon>
        <taxon>Eumalacostraca</taxon>
        <taxon>Eucarida</taxon>
        <taxon>Decapoda</taxon>
        <taxon>Pleocyemata</taxon>
        <taxon>Brachyura</taxon>
        <taxon>Eubrachyura</taxon>
        <taxon>Portunoidea</taxon>
        <taxon>Portunidae</taxon>
        <taxon>Portuninae</taxon>
        <taxon>Portunus</taxon>
    </lineage>
</organism>
<reference evidence="1 2" key="1">
    <citation type="submission" date="2019-05" db="EMBL/GenBank/DDBJ databases">
        <title>Another draft genome of Portunus trituberculatus and its Hox gene families provides insights of decapod evolution.</title>
        <authorList>
            <person name="Jeong J.-H."/>
            <person name="Song I."/>
            <person name="Kim S."/>
            <person name="Choi T."/>
            <person name="Kim D."/>
            <person name="Ryu S."/>
            <person name="Kim W."/>
        </authorList>
    </citation>
    <scope>NUCLEOTIDE SEQUENCE [LARGE SCALE GENOMIC DNA]</scope>
    <source>
        <tissue evidence="1">Muscle</tissue>
    </source>
</reference>
<protein>
    <submittedName>
        <fullName evidence="1">Uncharacterized protein</fullName>
    </submittedName>
</protein>
<evidence type="ECO:0000313" key="1">
    <source>
        <dbReference type="EMBL" id="MPD03802.1"/>
    </source>
</evidence>
<sequence length="12" mass="1291">MFGLAVTLLKTP</sequence>
<dbReference type="EMBL" id="VSRR010137994">
    <property type="protein sequence ID" value="MPD03802.1"/>
    <property type="molecule type" value="Genomic_DNA"/>
</dbReference>
<evidence type="ECO:0000313" key="2">
    <source>
        <dbReference type="Proteomes" id="UP000324222"/>
    </source>
</evidence>
<comment type="caution">
    <text evidence="1">The sequence shown here is derived from an EMBL/GenBank/DDBJ whole genome shotgun (WGS) entry which is preliminary data.</text>
</comment>
<proteinExistence type="predicted"/>
<keyword evidence="2" id="KW-1185">Reference proteome</keyword>
<name>A0A5B7K0E5_PORTR</name>
<dbReference type="Proteomes" id="UP000324222">
    <property type="component" value="Unassembled WGS sequence"/>
</dbReference>
<accession>A0A5B7K0E5</accession>
<gene>
    <name evidence="1" type="ORF">E2C01_099456</name>
</gene>